<dbReference type="Pfam" id="PF00440">
    <property type="entry name" value="TetR_N"/>
    <property type="match status" value="1"/>
</dbReference>
<reference evidence="4 5" key="1">
    <citation type="submission" date="2018-10" db="EMBL/GenBank/DDBJ databases">
        <title>Relationship between Morphology and Antimicrobial Activity in Streptomyces.</title>
        <authorList>
            <person name="Kang H.J."/>
            <person name="Kim S.B."/>
        </authorList>
    </citation>
    <scope>NUCLEOTIDE SEQUENCE [LARGE SCALE GENOMIC DNA]</scope>
    <source>
        <strain evidence="4 5">BH38</strain>
    </source>
</reference>
<dbReference type="KEGG" id="shun:DWB77_07092"/>
<dbReference type="PROSITE" id="PS50977">
    <property type="entry name" value="HTH_TETR_2"/>
    <property type="match status" value="1"/>
</dbReference>
<dbReference type="SUPFAM" id="SSF48498">
    <property type="entry name" value="Tetracyclin repressor-like, C-terminal domain"/>
    <property type="match status" value="1"/>
</dbReference>
<evidence type="ECO:0000313" key="4">
    <source>
        <dbReference type="EMBL" id="AYG84877.1"/>
    </source>
</evidence>
<dbReference type="SUPFAM" id="SSF46689">
    <property type="entry name" value="Homeodomain-like"/>
    <property type="match status" value="1"/>
</dbReference>
<evidence type="ECO:0000256" key="2">
    <source>
        <dbReference type="PROSITE-ProRule" id="PRU00335"/>
    </source>
</evidence>
<dbReference type="AlphaFoldDB" id="A0A387HSY5"/>
<dbReference type="EMBL" id="CP032698">
    <property type="protein sequence ID" value="AYG84877.1"/>
    <property type="molecule type" value="Genomic_DNA"/>
</dbReference>
<dbReference type="GO" id="GO:0006355">
    <property type="term" value="P:regulation of DNA-templated transcription"/>
    <property type="evidence" value="ECO:0007669"/>
    <property type="project" value="UniProtKB-ARBA"/>
</dbReference>
<keyword evidence="1 2" id="KW-0238">DNA-binding</keyword>
<dbReference type="InterPro" id="IPR041467">
    <property type="entry name" value="Sco4008_C"/>
</dbReference>
<gene>
    <name evidence="4" type="ORF">DWB77_07092</name>
</gene>
<dbReference type="GO" id="GO:0003677">
    <property type="term" value="F:DNA binding"/>
    <property type="evidence" value="ECO:0007669"/>
    <property type="project" value="UniProtKB-UniRule"/>
</dbReference>
<dbReference type="Proteomes" id="UP000271554">
    <property type="component" value="Chromosome"/>
</dbReference>
<protein>
    <submittedName>
        <fullName evidence="4">HTH-type transcriptional repressor</fullName>
    </submittedName>
</protein>
<dbReference type="InterPro" id="IPR001647">
    <property type="entry name" value="HTH_TetR"/>
</dbReference>
<keyword evidence="5" id="KW-1185">Reference proteome</keyword>
<dbReference type="InterPro" id="IPR009057">
    <property type="entry name" value="Homeodomain-like_sf"/>
</dbReference>
<dbReference type="PANTHER" id="PTHR30328">
    <property type="entry name" value="TRANSCRIPTIONAL REPRESSOR"/>
    <property type="match status" value="1"/>
</dbReference>
<feature type="domain" description="HTH tetR-type" evidence="3">
    <location>
        <begin position="6"/>
        <end position="66"/>
    </location>
</feature>
<name>A0A387HSY5_9ACTN</name>
<dbReference type="RefSeq" id="WP_120726534.1">
    <property type="nucleotide sequence ID" value="NZ_CP032698.1"/>
</dbReference>
<dbReference type="InterPro" id="IPR050109">
    <property type="entry name" value="HTH-type_TetR-like_transc_reg"/>
</dbReference>
<evidence type="ECO:0000256" key="1">
    <source>
        <dbReference type="ARBA" id="ARBA00023125"/>
    </source>
</evidence>
<evidence type="ECO:0000313" key="5">
    <source>
        <dbReference type="Proteomes" id="UP000271554"/>
    </source>
</evidence>
<dbReference type="OrthoDB" id="4726108at2"/>
<evidence type="ECO:0000259" key="3">
    <source>
        <dbReference type="PROSITE" id="PS50977"/>
    </source>
</evidence>
<dbReference type="InterPro" id="IPR036271">
    <property type="entry name" value="Tet_transcr_reg_TetR-rel_C_sf"/>
</dbReference>
<dbReference type="PANTHER" id="PTHR30328:SF54">
    <property type="entry name" value="HTH-TYPE TRANSCRIPTIONAL REPRESSOR SCO4008"/>
    <property type="match status" value="1"/>
</dbReference>
<dbReference type="PRINTS" id="PR00455">
    <property type="entry name" value="HTHTETR"/>
</dbReference>
<accession>A0A387HSY5</accession>
<feature type="DNA-binding region" description="H-T-H motif" evidence="2">
    <location>
        <begin position="29"/>
        <end position="48"/>
    </location>
</feature>
<sequence length="195" mass="21027">MAGDSNATRTRLLGAAFGEFAEHGLAGARVDRIAAAAGANKRLIYVYFGNKEQLFDRVIEHCVAEGTEAVPFDVDDLPQYAGALFDHLVARPDLVRVLTWKQLERPGEVHPDTAASWQGKVEALSAAQRHGHVDPALAPADILNLTLALAQAWFTAAGNMAHLSPVPAAAPSESRSRQRAAVVETVRRMTTPQDR</sequence>
<dbReference type="Gene3D" id="1.10.357.10">
    <property type="entry name" value="Tetracycline Repressor, domain 2"/>
    <property type="match status" value="1"/>
</dbReference>
<dbReference type="Pfam" id="PF17926">
    <property type="entry name" value="TetR_C_21"/>
    <property type="match status" value="1"/>
</dbReference>
<organism evidence="4 5">
    <name type="scientific">Streptomyces hundungensis</name>
    <dbReference type="NCBI Taxonomy" id="1077946"/>
    <lineage>
        <taxon>Bacteria</taxon>
        <taxon>Bacillati</taxon>
        <taxon>Actinomycetota</taxon>
        <taxon>Actinomycetes</taxon>
        <taxon>Kitasatosporales</taxon>
        <taxon>Streptomycetaceae</taxon>
        <taxon>Streptomyces</taxon>
    </lineage>
</organism>
<proteinExistence type="predicted"/>